<keyword evidence="1" id="KW-0472">Membrane</keyword>
<gene>
    <name evidence="2" type="ORF">SCWH03_15600</name>
</gene>
<evidence type="ECO:0000313" key="2">
    <source>
        <dbReference type="EMBL" id="GFH35345.1"/>
    </source>
</evidence>
<dbReference type="Proteomes" id="UP000484988">
    <property type="component" value="Unassembled WGS sequence"/>
</dbReference>
<comment type="caution">
    <text evidence="2">The sequence shown here is derived from an EMBL/GenBank/DDBJ whole genome shotgun (WGS) entry which is preliminary data.</text>
</comment>
<reference evidence="2 3" key="1">
    <citation type="submission" date="2020-02" db="EMBL/GenBank/DDBJ databases">
        <title>Whole Genome Shotgun Sequence of Streptomyces sp. strain CWH03.</title>
        <authorList>
            <person name="Dohra H."/>
            <person name="Kodani S."/>
            <person name="Yamamura H."/>
        </authorList>
    </citation>
    <scope>NUCLEOTIDE SEQUENCE [LARGE SCALE GENOMIC DNA]</scope>
    <source>
        <strain evidence="2 3">CWH03</strain>
    </source>
</reference>
<keyword evidence="1" id="KW-0812">Transmembrane</keyword>
<name>A0A6A0ASC0_9ACTN</name>
<dbReference type="AlphaFoldDB" id="A0A6A0ASC0"/>
<organism evidence="2 3">
    <name type="scientific">Streptomyces pacificus</name>
    <dbReference type="NCBI Taxonomy" id="2705029"/>
    <lineage>
        <taxon>Bacteria</taxon>
        <taxon>Bacillati</taxon>
        <taxon>Actinomycetota</taxon>
        <taxon>Actinomycetes</taxon>
        <taxon>Kitasatosporales</taxon>
        <taxon>Streptomycetaceae</taxon>
        <taxon>Streptomyces</taxon>
    </lineage>
</organism>
<evidence type="ECO:0000313" key="3">
    <source>
        <dbReference type="Proteomes" id="UP000484988"/>
    </source>
</evidence>
<proteinExistence type="predicted"/>
<sequence length="125" mass="12271">MSARTHPRHHVSDAVGCDVAGARSGSGGPRAAAAVAHGSAAVAHGAATAPRAVAAVPRGAARPPRGAAAGLRAGGLGLRWWGLVPPVIGFSALFLLMTGAGQAQATALPSPLVFLGWIQLALSAF</sequence>
<keyword evidence="1" id="KW-1133">Transmembrane helix</keyword>
<protein>
    <submittedName>
        <fullName evidence="2">Uncharacterized protein</fullName>
    </submittedName>
</protein>
<dbReference type="EMBL" id="BLLG01000003">
    <property type="protein sequence ID" value="GFH35345.1"/>
    <property type="molecule type" value="Genomic_DNA"/>
</dbReference>
<feature type="transmembrane region" description="Helical" evidence="1">
    <location>
        <begin position="80"/>
        <end position="100"/>
    </location>
</feature>
<dbReference type="RefSeq" id="WP_173263327.1">
    <property type="nucleotide sequence ID" value="NZ_BLLG01000003.1"/>
</dbReference>
<keyword evidence="3" id="KW-1185">Reference proteome</keyword>
<accession>A0A6A0ASC0</accession>
<evidence type="ECO:0000256" key="1">
    <source>
        <dbReference type="SAM" id="Phobius"/>
    </source>
</evidence>